<dbReference type="Pfam" id="PF02618">
    <property type="entry name" value="YceG"/>
    <property type="match status" value="1"/>
</dbReference>
<dbReference type="OrthoDB" id="9814591at2"/>
<dbReference type="GO" id="GO:0008932">
    <property type="term" value="F:lytic endotransglycosylase activity"/>
    <property type="evidence" value="ECO:0007669"/>
    <property type="project" value="UniProtKB-UniRule"/>
</dbReference>
<proteinExistence type="inferred from homology"/>
<evidence type="ECO:0000256" key="8">
    <source>
        <dbReference type="SAM" id="MobiDB-lite"/>
    </source>
</evidence>
<dbReference type="PANTHER" id="PTHR30518">
    <property type="entry name" value="ENDOLYTIC MUREIN TRANSGLYCOSYLASE"/>
    <property type="match status" value="1"/>
</dbReference>
<dbReference type="GO" id="GO:0071555">
    <property type="term" value="P:cell wall organization"/>
    <property type="evidence" value="ECO:0007669"/>
    <property type="project" value="UniProtKB-KW"/>
</dbReference>
<dbReference type="PANTHER" id="PTHR30518:SF2">
    <property type="entry name" value="ENDOLYTIC MUREIN TRANSGLYCOSYLASE"/>
    <property type="match status" value="1"/>
</dbReference>
<evidence type="ECO:0000313" key="9">
    <source>
        <dbReference type="EMBL" id="RDE25318.1"/>
    </source>
</evidence>
<dbReference type="HAMAP" id="MF_02065">
    <property type="entry name" value="MltG"/>
    <property type="match status" value="1"/>
</dbReference>
<dbReference type="FunFam" id="3.30.160.60:FF:000242">
    <property type="entry name" value="Endolytic murein transglycosylase"/>
    <property type="match status" value="1"/>
</dbReference>
<dbReference type="Gene3D" id="3.30.160.60">
    <property type="entry name" value="Classic Zinc Finger"/>
    <property type="match status" value="1"/>
</dbReference>
<keyword evidence="10" id="KW-1185">Reference proteome</keyword>
<evidence type="ECO:0000256" key="5">
    <source>
        <dbReference type="ARBA" id="ARBA00023239"/>
    </source>
</evidence>
<dbReference type="GO" id="GO:0009252">
    <property type="term" value="P:peptidoglycan biosynthetic process"/>
    <property type="evidence" value="ECO:0007669"/>
    <property type="project" value="UniProtKB-UniRule"/>
</dbReference>
<evidence type="ECO:0000256" key="1">
    <source>
        <dbReference type="ARBA" id="ARBA00022475"/>
    </source>
</evidence>
<reference evidence="9 10" key="1">
    <citation type="submission" date="2018-07" db="EMBL/GenBank/DDBJ databases">
        <title>Motiliproteus coralliicola sp. nov., a bacterium isolated from Coral.</title>
        <authorList>
            <person name="Wang G."/>
        </authorList>
    </citation>
    <scope>NUCLEOTIDE SEQUENCE [LARGE SCALE GENOMIC DNA]</scope>
    <source>
        <strain evidence="9 10">C34</strain>
    </source>
</reference>
<feature type="site" description="Important for catalytic activity" evidence="7">
    <location>
        <position position="217"/>
    </location>
</feature>
<comment type="similarity">
    <text evidence="7">Belongs to the transglycosylase MltG family.</text>
</comment>
<dbReference type="NCBIfam" id="TIGR00247">
    <property type="entry name" value="endolytic transglycosylase MltG"/>
    <property type="match status" value="1"/>
</dbReference>
<evidence type="ECO:0000256" key="2">
    <source>
        <dbReference type="ARBA" id="ARBA00022692"/>
    </source>
</evidence>
<evidence type="ECO:0000256" key="7">
    <source>
        <dbReference type="HAMAP-Rule" id="MF_02065"/>
    </source>
</evidence>
<gene>
    <name evidence="7 9" type="primary">mltG</name>
    <name evidence="9" type="ORF">DV711_03775</name>
</gene>
<accession>A0A369WT96</accession>
<sequence>MLKMVSIGVALIALVVAIAAYVGSHKVTSLAQQPLKITQSTSLLVEPGTSFNALLDKLSQQQVIDEPLLFKLHARQQKLAHRIKAGEYLLEPGLTHDGLLQLLVQGKVRSYQVTLVEGQRVSDFIARLQAHPQIKKTLDFDDPLQLAKQLQIEGSAEGWIYPDTYQFTRGTSDLELLKRAYQRMQQILEQEWAAKQDKLPIKTPYEALILASIVEKETGAAFERPEIAGVFSRRLIKGMRLQTDPTVIYGMGERYQGNITRADLKRKTPYNTYVIKGLPPTPIANPGREAINAVLHPADGKSLYFVAKGDGTHQFSATLAEHNKAVYKYQRRGRRSDYRSSPPPSSSNSGNG</sequence>
<comment type="function">
    <text evidence="7">Functions as a peptidoglycan terminase that cleaves nascent peptidoglycan strands endolytically to terminate their elongation.</text>
</comment>
<dbReference type="EMBL" id="QQOH01000001">
    <property type="protein sequence ID" value="RDE25318.1"/>
    <property type="molecule type" value="Genomic_DNA"/>
</dbReference>
<keyword evidence="2 7" id="KW-0812">Transmembrane</keyword>
<dbReference type="AlphaFoldDB" id="A0A369WT96"/>
<dbReference type="InterPro" id="IPR003770">
    <property type="entry name" value="MLTG-like"/>
</dbReference>
<evidence type="ECO:0000313" key="10">
    <source>
        <dbReference type="Proteomes" id="UP000253769"/>
    </source>
</evidence>
<keyword evidence="5 7" id="KW-0456">Lyase</keyword>
<dbReference type="CDD" id="cd08010">
    <property type="entry name" value="MltG_like"/>
    <property type="match status" value="1"/>
</dbReference>
<organism evidence="9 10">
    <name type="scientific">Motiliproteus coralliicola</name>
    <dbReference type="NCBI Taxonomy" id="2283196"/>
    <lineage>
        <taxon>Bacteria</taxon>
        <taxon>Pseudomonadati</taxon>
        <taxon>Pseudomonadota</taxon>
        <taxon>Gammaproteobacteria</taxon>
        <taxon>Oceanospirillales</taxon>
        <taxon>Oceanospirillaceae</taxon>
        <taxon>Motiliproteus</taxon>
    </lineage>
</organism>
<protein>
    <recommendedName>
        <fullName evidence="7">Endolytic murein transglycosylase</fullName>
        <ecNumber evidence="7">4.2.2.29</ecNumber>
    </recommendedName>
    <alternativeName>
        <fullName evidence="7">Peptidoglycan lytic transglycosylase</fullName>
    </alternativeName>
    <alternativeName>
        <fullName evidence="7">Peptidoglycan polymerization terminase</fullName>
    </alternativeName>
</protein>
<feature type="region of interest" description="Disordered" evidence="8">
    <location>
        <begin position="328"/>
        <end position="352"/>
    </location>
</feature>
<keyword evidence="6 7" id="KW-0961">Cell wall biogenesis/degradation</keyword>
<name>A0A369WT96_9GAMM</name>
<evidence type="ECO:0000256" key="4">
    <source>
        <dbReference type="ARBA" id="ARBA00023136"/>
    </source>
</evidence>
<keyword evidence="4 7" id="KW-0472">Membrane</keyword>
<keyword evidence="1 7" id="KW-1003">Cell membrane</keyword>
<evidence type="ECO:0000256" key="3">
    <source>
        <dbReference type="ARBA" id="ARBA00022989"/>
    </source>
</evidence>
<dbReference type="GO" id="GO:0005886">
    <property type="term" value="C:plasma membrane"/>
    <property type="evidence" value="ECO:0007669"/>
    <property type="project" value="UniProtKB-UniRule"/>
</dbReference>
<comment type="caution">
    <text evidence="9">The sequence shown here is derived from an EMBL/GenBank/DDBJ whole genome shotgun (WGS) entry which is preliminary data.</text>
</comment>
<keyword evidence="3 7" id="KW-1133">Transmembrane helix</keyword>
<dbReference type="EC" id="4.2.2.29" evidence="7"/>
<dbReference type="Proteomes" id="UP000253769">
    <property type="component" value="Unassembled WGS sequence"/>
</dbReference>
<dbReference type="Gene3D" id="3.30.1490.480">
    <property type="entry name" value="Endolytic murein transglycosylase"/>
    <property type="match status" value="1"/>
</dbReference>
<keyword evidence="7" id="KW-0997">Cell inner membrane</keyword>
<evidence type="ECO:0000256" key="6">
    <source>
        <dbReference type="ARBA" id="ARBA00023316"/>
    </source>
</evidence>
<comment type="catalytic activity">
    <reaction evidence="7">
        <text>a peptidoglycan chain = a peptidoglycan chain with N-acetyl-1,6-anhydromuramyl-[peptide] at the reducing end + a peptidoglycan chain with N-acetylglucosamine at the non-reducing end.</text>
        <dbReference type="EC" id="4.2.2.29"/>
    </reaction>
</comment>